<dbReference type="PROSITE" id="PS50005">
    <property type="entry name" value="TPR"/>
    <property type="match status" value="2"/>
</dbReference>
<name>A0A402D4I9_9BACT</name>
<dbReference type="SMART" id="SM00028">
    <property type="entry name" value="TPR"/>
    <property type="match status" value="6"/>
</dbReference>
<dbReference type="InterPro" id="IPR019734">
    <property type="entry name" value="TPR_rpt"/>
</dbReference>
<organism evidence="3 4">
    <name type="scientific">Capsulimonas corticalis</name>
    <dbReference type="NCBI Taxonomy" id="2219043"/>
    <lineage>
        <taxon>Bacteria</taxon>
        <taxon>Bacillati</taxon>
        <taxon>Armatimonadota</taxon>
        <taxon>Armatimonadia</taxon>
        <taxon>Capsulimonadales</taxon>
        <taxon>Capsulimonadaceae</taxon>
        <taxon>Capsulimonas</taxon>
    </lineage>
</organism>
<keyword evidence="4" id="KW-1185">Reference proteome</keyword>
<dbReference type="PANTHER" id="PTHR44858:SF1">
    <property type="entry name" value="UDP-N-ACETYLGLUCOSAMINE--PEPTIDE N-ACETYLGLUCOSAMINYLTRANSFERASE SPINDLY-RELATED"/>
    <property type="match status" value="1"/>
</dbReference>
<evidence type="ECO:0000313" key="4">
    <source>
        <dbReference type="Proteomes" id="UP000287394"/>
    </source>
</evidence>
<dbReference type="InterPro" id="IPR050498">
    <property type="entry name" value="Ycf3"/>
</dbReference>
<dbReference type="Pfam" id="PF13432">
    <property type="entry name" value="TPR_16"/>
    <property type="match status" value="2"/>
</dbReference>
<sequence>MRSSTPTLVSLILLMSMAAAPVLADDAQTHLQKAKVAAAQQNWDAALTELDATIAIDKNNIEAHSGRAMMLVKKQDLQGAITEIGRVLEIDPKNADAYSVRSALYQQTGDKAKAKDDYIAFLRLSPAEADKLQAAAQAAADKQDWANAANLWSLVTEVRPGDAKAHYALGMVLKNSYYTVFMNSSGQPNFQENLDKLKADTKASFDAAIKADPKFAPAYLAQDDPEAIAQGLKQMPDNAELLVARAQMSLTGIPSDDIIKAALSDYDHAIKVDPKNANAFTSRAGAYLWAKKYDLALADTKRALELKPNDYETIVLRGLLYGDLYDYAHQAAENERALAIKPNDTVTSYNYFTALTHLPEKARALPIISKLIDGEPASVLYLSSRAQLYFDLKEYGKAAADVDKVLTIEADNKQALDLKTKIAAAQK</sequence>
<evidence type="ECO:0000313" key="3">
    <source>
        <dbReference type="EMBL" id="BDI29142.1"/>
    </source>
</evidence>
<dbReference type="EMBL" id="AP025739">
    <property type="protein sequence ID" value="BDI29142.1"/>
    <property type="molecule type" value="Genomic_DNA"/>
</dbReference>
<evidence type="ECO:0000256" key="1">
    <source>
        <dbReference type="ARBA" id="ARBA00022737"/>
    </source>
</evidence>
<keyword evidence="2" id="KW-0802">TPR repeat</keyword>
<dbReference type="Proteomes" id="UP000287394">
    <property type="component" value="Chromosome"/>
</dbReference>
<proteinExistence type="predicted"/>
<dbReference type="KEGG" id="ccot:CCAX7_11930"/>
<dbReference type="Gene3D" id="1.25.40.10">
    <property type="entry name" value="Tetratricopeptide repeat domain"/>
    <property type="match status" value="4"/>
</dbReference>
<dbReference type="AlphaFoldDB" id="A0A402D4I9"/>
<gene>
    <name evidence="3" type="ORF">CCAX7_11930</name>
</gene>
<protein>
    <submittedName>
        <fullName evidence="3">Uncharacterized protein</fullName>
    </submittedName>
</protein>
<evidence type="ECO:0000256" key="2">
    <source>
        <dbReference type="ARBA" id="ARBA00022803"/>
    </source>
</evidence>
<dbReference type="RefSeq" id="WP_165864587.1">
    <property type="nucleotide sequence ID" value="NZ_AP025739.1"/>
</dbReference>
<dbReference type="InterPro" id="IPR011990">
    <property type="entry name" value="TPR-like_helical_dom_sf"/>
</dbReference>
<dbReference type="PANTHER" id="PTHR44858">
    <property type="entry name" value="TETRATRICOPEPTIDE REPEAT PROTEIN 6"/>
    <property type="match status" value="1"/>
</dbReference>
<accession>A0A402D4I9</accession>
<dbReference type="SUPFAM" id="SSF48452">
    <property type="entry name" value="TPR-like"/>
    <property type="match status" value="2"/>
</dbReference>
<reference evidence="3 4" key="1">
    <citation type="journal article" date="2019" name="Int. J. Syst. Evol. Microbiol.">
        <title>Capsulimonas corticalis gen. nov., sp. nov., an aerobic capsulated bacterium, of a novel bacterial order, Capsulimonadales ord. nov., of the class Armatimonadia of the phylum Armatimonadetes.</title>
        <authorList>
            <person name="Li J."/>
            <person name="Kudo C."/>
            <person name="Tonouchi A."/>
        </authorList>
    </citation>
    <scope>NUCLEOTIDE SEQUENCE [LARGE SCALE GENOMIC DNA]</scope>
    <source>
        <strain evidence="3 4">AX-7</strain>
    </source>
</reference>
<keyword evidence="1" id="KW-0677">Repeat</keyword>